<gene>
    <name evidence="1" type="ORF">FYJ85_18895</name>
</gene>
<evidence type="ECO:0000313" key="2">
    <source>
        <dbReference type="Proteomes" id="UP000435649"/>
    </source>
</evidence>
<evidence type="ECO:0000313" key="1">
    <source>
        <dbReference type="EMBL" id="MST99106.1"/>
    </source>
</evidence>
<accession>A0A844G6X5</accession>
<reference evidence="1 2" key="1">
    <citation type="submission" date="2019-08" db="EMBL/GenBank/DDBJ databases">
        <title>In-depth cultivation of the pig gut microbiome towards novel bacterial diversity and tailored functional studies.</title>
        <authorList>
            <person name="Wylensek D."/>
            <person name="Hitch T.C.A."/>
            <person name="Clavel T."/>
        </authorList>
    </citation>
    <scope>NUCLEOTIDE SEQUENCE [LARGE SCALE GENOMIC DNA]</scope>
    <source>
        <strain evidence="1 2">BBE-744-WT-12</strain>
    </source>
</reference>
<organism evidence="1 2">
    <name type="scientific">Victivallis lenta</name>
    <dbReference type="NCBI Taxonomy" id="2606640"/>
    <lineage>
        <taxon>Bacteria</taxon>
        <taxon>Pseudomonadati</taxon>
        <taxon>Lentisphaerota</taxon>
        <taxon>Lentisphaeria</taxon>
        <taxon>Victivallales</taxon>
        <taxon>Victivallaceae</taxon>
        <taxon>Victivallis</taxon>
    </lineage>
</organism>
<keyword evidence="2" id="KW-1185">Reference proteome</keyword>
<dbReference type="EMBL" id="VUNS01000029">
    <property type="protein sequence ID" value="MST99106.1"/>
    <property type="molecule type" value="Genomic_DNA"/>
</dbReference>
<dbReference type="Proteomes" id="UP000435649">
    <property type="component" value="Unassembled WGS sequence"/>
</dbReference>
<dbReference type="RefSeq" id="WP_154420251.1">
    <property type="nucleotide sequence ID" value="NZ_VUNS01000029.1"/>
</dbReference>
<dbReference type="AlphaFoldDB" id="A0A844G6X5"/>
<name>A0A844G6X5_9BACT</name>
<protein>
    <submittedName>
        <fullName evidence="1">Uncharacterized protein</fullName>
    </submittedName>
</protein>
<sequence>MNRTDSCRKETRDGENLAVAGHPARNRGAVFGSCRAGVVDEADCDRLDGWTGQEANDMRGMPPGRIAGPGELFLYSFLCHLTLKGDGKPHTFRLRLSKEMKTNNRPFSAARLRGELWFFYRLPGVRDNRPPLRFAIERAVLE</sequence>
<comment type="caution">
    <text evidence="1">The sequence shown here is derived from an EMBL/GenBank/DDBJ whole genome shotgun (WGS) entry which is preliminary data.</text>
</comment>
<proteinExistence type="predicted"/>